<keyword evidence="3" id="KW-1185">Reference proteome</keyword>
<protein>
    <recommendedName>
        <fullName evidence="4">Integral membrane protein</fullName>
    </recommendedName>
</protein>
<feature type="transmembrane region" description="Helical" evidence="1">
    <location>
        <begin position="85"/>
        <end position="105"/>
    </location>
</feature>
<feature type="transmembrane region" description="Helical" evidence="1">
    <location>
        <begin position="275"/>
        <end position="293"/>
    </location>
</feature>
<dbReference type="EMBL" id="JAGSOH010000015">
    <property type="protein sequence ID" value="MBR7826291.1"/>
    <property type="molecule type" value="Genomic_DNA"/>
</dbReference>
<feature type="transmembrane region" description="Helical" evidence="1">
    <location>
        <begin position="152"/>
        <end position="170"/>
    </location>
</feature>
<reference evidence="2" key="1">
    <citation type="submission" date="2021-04" db="EMBL/GenBank/DDBJ databases">
        <title>Genome based classification of Actinospica acidithermotolerans sp. nov., an actinobacterium isolated from an Indonesian hot spring.</title>
        <authorList>
            <person name="Kusuma A.B."/>
            <person name="Putra K.E."/>
            <person name="Nafisah S."/>
            <person name="Loh J."/>
            <person name="Nouioui I."/>
            <person name="Goodfellow M."/>
        </authorList>
    </citation>
    <scope>NUCLEOTIDE SEQUENCE</scope>
    <source>
        <strain evidence="2">MGRD01-02</strain>
    </source>
</reference>
<keyword evidence="1" id="KW-1133">Transmembrane helix</keyword>
<gene>
    <name evidence="2" type="ORF">KDK95_08265</name>
</gene>
<sequence length="413" mass="44058">MVQGPESHAGARQEYERELSEFAERCREFAQNEGVPAALSHSESGARQWISDELTRRAQRLAVTARAENSAWLALVGRWTMRGSWMLFGLVLVIDLATLPVSGSWTLPHTAVLFAFAALAALITGLSLVHSEVGGVLCFMVGADGRLSPAKALGLFWGAALSTALVYFAVEDFAAGTASERSAVGDAISHPRWEYLVLLAVPILVSVVTNAVAAMRMRRRAVPYLPGQRSQVRDLVLDETGFGSLASAVWLPSYLAAALFLIAGLAKNPYGLPPIPAIVVWISLAAAVLYAVVRLVEARRPVLVSVVRVRPPGGLDGPIRQGDDIEIRGLGFVPPAAADPDQLARIVVKLGPIHIHVPLVPGPEGGFSNPTDSSITVPVPYDVDPGPWIVRVVTAAGLETDDYALDIASAEEY</sequence>
<keyword evidence="1" id="KW-0812">Transmembrane</keyword>
<evidence type="ECO:0000313" key="2">
    <source>
        <dbReference type="EMBL" id="MBR7826291.1"/>
    </source>
</evidence>
<dbReference type="RefSeq" id="WP_212517439.1">
    <property type="nucleotide sequence ID" value="NZ_JAGSOH010000015.1"/>
</dbReference>
<evidence type="ECO:0000313" key="3">
    <source>
        <dbReference type="Proteomes" id="UP000676325"/>
    </source>
</evidence>
<accession>A0A941E754</accession>
<feature type="transmembrane region" description="Helical" evidence="1">
    <location>
        <begin position="111"/>
        <end position="140"/>
    </location>
</feature>
<keyword evidence="1" id="KW-0472">Membrane</keyword>
<dbReference type="Proteomes" id="UP000676325">
    <property type="component" value="Unassembled WGS sequence"/>
</dbReference>
<name>A0A941E754_9ACTN</name>
<proteinExistence type="predicted"/>
<evidence type="ECO:0000256" key="1">
    <source>
        <dbReference type="SAM" id="Phobius"/>
    </source>
</evidence>
<feature type="transmembrane region" description="Helical" evidence="1">
    <location>
        <begin position="236"/>
        <end position="263"/>
    </location>
</feature>
<organism evidence="2 3">
    <name type="scientific">Actinospica acidithermotolerans</name>
    <dbReference type="NCBI Taxonomy" id="2828514"/>
    <lineage>
        <taxon>Bacteria</taxon>
        <taxon>Bacillati</taxon>
        <taxon>Actinomycetota</taxon>
        <taxon>Actinomycetes</taxon>
        <taxon>Catenulisporales</taxon>
        <taxon>Actinospicaceae</taxon>
        <taxon>Actinospica</taxon>
    </lineage>
</organism>
<feature type="transmembrane region" description="Helical" evidence="1">
    <location>
        <begin position="195"/>
        <end position="215"/>
    </location>
</feature>
<comment type="caution">
    <text evidence="2">The sequence shown here is derived from an EMBL/GenBank/DDBJ whole genome shotgun (WGS) entry which is preliminary data.</text>
</comment>
<evidence type="ECO:0008006" key="4">
    <source>
        <dbReference type="Google" id="ProtNLM"/>
    </source>
</evidence>
<dbReference type="AlphaFoldDB" id="A0A941E754"/>